<evidence type="ECO:0000256" key="2">
    <source>
        <dbReference type="ARBA" id="ARBA00006370"/>
    </source>
</evidence>
<keyword evidence="7" id="KW-1185">Reference proteome</keyword>
<keyword evidence="3" id="KW-0964">Secreted</keyword>
<dbReference type="Proteomes" id="UP001151699">
    <property type="component" value="Chromosome X"/>
</dbReference>
<keyword evidence="4" id="KW-0732">Signal</keyword>
<evidence type="ECO:0000313" key="6">
    <source>
        <dbReference type="EMBL" id="KAJ6637840.1"/>
    </source>
</evidence>
<evidence type="ECO:0000259" key="5">
    <source>
        <dbReference type="SMART" id="SM00737"/>
    </source>
</evidence>
<dbReference type="AlphaFoldDB" id="A0A9Q0MTQ8"/>
<reference evidence="6" key="1">
    <citation type="submission" date="2022-07" db="EMBL/GenBank/DDBJ databases">
        <authorList>
            <person name="Trinca V."/>
            <person name="Uliana J.V.C."/>
            <person name="Torres T.T."/>
            <person name="Ward R.J."/>
            <person name="Monesi N."/>
        </authorList>
    </citation>
    <scope>NUCLEOTIDE SEQUENCE</scope>
    <source>
        <strain evidence="6">HSMRA1968</strain>
        <tissue evidence="6">Whole embryos</tissue>
    </source>
</reference>
<feature type="domain" description="MD-2-related lipid-recognition" evidence="5">
    <location>
        <begin position="22"/>
        <end position="144"/>
    </location>
</feature>
<dbReference type="InterPro" id="IPR014756">
    <property type="entry name" value="Ig_E-set"/>
</dbReference>
<evidence type="ECO:0000313" key="7">
    <source>
        <dbReference type="Proteomes" id="UP001151699"/>
    </source>
</evidence>
<gene>
    <name evidence="6" type="primary">NPC2_2</name>
    <name evidence="6" type="ORF">Bhyg_10571</name>
</gene>
<dbReference type="SUPFAM" id="SSF81296">
    <property type="entry name" value="E set domains"/>
    <property type="match status" value="1"/>
</dbReference>
<evidence type="ECO:0000256" key="3">
    <source>
        <dbReference type="ARBA" id="ARBA00022525"/>
    </source>
</evidence>
<name>A0A9Q0MTQ8_9DIPT</name>
<dbReference type="OrthoDB" id="4937502at2759"/>
<protein>
    <submittedName>
        <fullName evidence="6">NPC intracellular cholesterol transporter 2</fullName>
    </submittedName>
</protein>
<comment type="similarity">
    <text evidence="2">Belongs to the NPC2 family.</text>
</comment>
<comment type="subcellular location">
    <subcellularLocation>
        <location evidence="1">Secreted</location>
    </subcellularLocation>
</comment>
<comment type="caution">
    <text evidence="6">The sequence shown here is derived from an EMBL/GenBank/DDBJ whole genome shotgun (WGS) entry which is preliminary data.</text>
</comment>
<dbReference type="Gene3D" id="2.60.40.770">
    <property type="match status" value="1"/>
</dbReference>
<accession>A0A9Q0MTQ8</accession>
<dbReference type="Pfam" id="PF02221">
    <property type="entry name" value="E1_DerP2_DerF2"/>
    <property type="match status" value="1"/>
</dbReference>
<dbReference type="InterPro" id="IPR003172">
    <property type="entry name" value="ML_dom"/>
</dbReference>
<organism evidence="6 7">
    <name type="scientific">Pseudolycoriella hygida</name>
    <dbReference type="NCBI Taxonomy" id="35572"/>
    <lineage>
        <taxon>Eukaryota</taxon>
        <taxon>Metazoa</taxon>
        <taxon>Ecdysozoa</taxon>
        <taxon>Arthropoda</taxon>
        <taxon>Hexapoda</taxon>
        <taxon>Insecta</taxon>
        <taxon>Pterygota</taxon>
        <taxon>Neoptera</taxon>
        <taxon>Endopterygota</taxon>
        <taxon>Diptera</taxon>
        <taxon>Nematocera</taxon>
        <taxon>Sciaroidea</taxon>
        <taxon>Sciaridae</taxon>
        <taxon>Pseudolycoriella</taxon>
    </lineage>
</organism>
<dbReference type="FunFam" id="2.60.40.770:FF:000001">
    <property type="entry name" value="NPC intracellular cholesterol transporter 2"/>
    <property type="match status" value="1"/>
</dbReference>
<dbReference type="EMBL" id="WJQU01000003">
    <property type="protein sequence ID" value="KAJ6637840.1"/>
    <property type="molecule type" value="Genomic_DNA"/>
</dbReference>
<sequence>MYKPVVALLLLAAVANAQLVGWRNCGSPMATIHRINVSGCHQTPCEFTLGQVVRIEVDATALANSVNLPFVMHATLLGLPIRLLEGNACDHLTFGSCPALNQNRFNFQIDYEVTDIIPPNIPTTVTSTVWNDFGDVAICIQVDAITRAAA</sequence>
<proteinExistence type="inferred from homology"/>
<evidence type="ECO:0000256" key="1">
    <source>
        <dbReference type="ARBA" id="ARBA00004613"/>
    </source>
</evidence>
<feature type="chain" id="PRO_5040452922" evidence="4">
    <location>
        <begin position="18"/>
        <end position="150"/>
    </location>
</feature>
<feature type="signal peptide" evidence="4">
    <location>
        <begin position="1"/>
        <end position="17"/>
    </location>
</feature>
<evidence type="ECO:0000256" key="4">
    <source>
        <dbReference type="SAM" id="SignalP"/>
    </source>
</evidence>
<dbReference type="GO" id="GO:0005576">
    <property type="term" value="C:extracellular region"/>
    <property type="evidence" value="ECO:0007669"/>
    <property type="project" value="UniProtKB-SubCell"/>
</dbReference>
<dbReference type="SMART" id="SM00737">
    <property type="entry name" value="ML"/>
    <property type="match status" value="1"/>
</dbReference>